<dbReference type="InterPro" id="IPR023796">
    <property type="entry name" value="Serpin_dom"/>
</dbReference>
<dbReference type="Proteomes" id="UP001165190">
    <property type="component" value="Unassembled WGS sequence"/>
</dbReference>
<dbReference type="OrthoDB" id="1063785at2759"/>
<feature type="region of interest" description="Disordered" evidence="2">
    <location>
        <begin position="37"/>
        <end position="62"/>
    </location>
</feature>
<sequence>MGASHSQTDVALRLTKHLLQTIAKDSNLVFSPLARKVPTSTNSSLSSSRNPTTNSPPGTPSSFPLSSLTEALRVVPACHLPTVFRLTSLSVSSLLSNTLRIMSTRSLLNTSIFKTRHLIFLISSPTYLIAMKKSFRTFVSAHKFEFEAYALLNEKGTEAAAVTSFANPLGCCKNWTPPIQKRIHFVADHPFLFVIREDVSGQVHNPLKN</sequence>
<comment type="similarity">
    <text evidence="1">Belongs to the serpin family.</text>
</comment>
<name>A0A9W7HSB3_HIBTR</name>
<accession>A0A9W7HSB3</accession>
<reference evidence="4" key="1">
    <citation type="submission" date="2023-05" db="EMBL/GenBank/DDBJ databases">
        <title>Genome and transcriptome analyses reveal genes involved in the formation of fine ridges on petal epidermal cells in Hibiscus trionum.</title>
        <authorList>
            <person name="Koshimizu S."/>
            <person name="Masuda S."/>
            <person name="Ishii T."/>
            <person name="Shirasu K."/>
            <person name="Hoshino A."/>
            <person name="Arita M."/>
        </authorList>
    </citation>
    <scope>NUCLEOTIDE SEQUENCE</scope>
    <source>
        <strain evidence="4">Hamamatsu line</strain>
    </source>
</reference>
<evidence type="ECO:0000256" key="2">
    <source>
        <dbReference type="SAM" id="MobiDB-lite"/>
    </source>
</evidence>
<feature type="compositionally biased region" description="Low complexity" evidence="2">
    <location>
        <begin position="38"/>
        <end position="62"/>
    </location>
</feature>
<dbReference type="AlphaFoldDB" id="A0A9W7HSB3"/>
<dbReference type="SUPFAM" id="SSF56574">
    <property type="entry name" value="Serpins"/>
    <property type="match status" value="1"/>
</dbReference>
<dbReference type="Gene3D" id="3.30.497.10">
    <property type="entry name" value="Antithrombin, subunit I, domain 2"/>
    <property type="match status" value="1"/>
</dbReference>
<evidence type="ECO:0000313" key="5">
    <source>
        <dbReference type="Proteomes" id="UP001165190"/>
    </source>
</evidence>
<dbReference type="InterPro" id="IPR042178">
    <property type="entry name" value="Serpin_sf_1"/>
</dbReference>
<dbReference type="Pfam" id="PF00079">
    <property type="entry name" value="Serpin"/>
    <property type="match status" value="1"/>
</dbReference>
<comment type="caution">
    <text evidence="4">The sequence shown here is derived from an EMBL/GenBank/DDBJ whole genome shotgun (WGS) entry which is preliminary data.</text>
</comment>
<dbReference type="InterPro" id="IPR036186">
    <property type="entry name" value="Serpin_sf"/>
</dbReference>
<evidence type="ECO:0000259" key="3">
    <source>
        <dbReference type="Pfam" id="PF00079"/>
    </source>
</evidence>
<evidence type="ECO:0000313" key="4">
    <source>
        <dbReference type="EMBL" id="GMI82603.1"/>
    </source>
</evidence>
<feature type="domain" description="Serpin" evidence="3">
    <location>
        <begin position="148"/>
        <end position="203"/>
    </location>
</feature>
<proteinExistence type="inferred from homology"/>
<gene>
    <name evidence="4" type="ORF">HRI_001929600</name>
</gene>
<dbReference type="EMBL" id="BSYR01000019">
    <property type="protein sequence ID" value="GMI82603.1"/>
    <property type="molecule type" value="Genomic_DNA"/>
</dbReference>
<protein>
    <recommendedName>
        <fullName evidence="3">Serpin domain-containing protein</fullName>
    </recommendedName>
</protein>
<organism evidence="4 5">
    <name type="scientific">Hibiscus trionum</name>
    <name type="common">Flower of an hour</name>
    <dbReference type="NCBI Taxonomy" id="183268"/>
    <lineage>
        <taxon>Eukaryota</taxon>
        <taxon>Viridiplantae</taxon>
        <taxon>Streptophyta</taxon>
        <taxon>Embryophyta</taxon>
        <taxon>Tracheophyta</taxon>
        <taxon>Spermatophyta</taxon>
        <taxon>Magnoliopsida</taxon>
        <taxon>eudicotyledons</taxon>
        <taxon>Gunneridae</taxon>
        <taxon>Pentapetalae</taxon>
        <taxon>rosids</taxon>
        <taxon>malvids</taxon>
        <taxon>Malvales</taxon>
        <taxon>Malvaceae</taxon>
        <taxon>Malvoideae</taxon>
        <taxon>Hibiscus</taxon>
    </lineage>
</organism>
<evidence type="ECO:0000256" key="1">
    <source>
        <dbReference type="ARBA" id="ARBA00009500"/>
    </source>
</evidence>
<keyword evidence="5" id="KW-1185">Reference proteome</keyword>